<dbReference type="AlphaFoldDB" id="A0A977PLP7"/>
<dbReference type="InterPro" id="IPR036249">
    <property type="entry name" value="Thioredoxin-like_sf"/>
</dbReference>
<proteinExistence type="predicted"/>
<gene>
    <name evidence="1" type="ORF">IPA_07705</name>
</gene>
<dbReference type="SUPFAM" id="SSF52833">
    <property type="entry name" value="Thioredoxin-like"/>
    <property type="match status" value="1"/>
</dbReference>
<evidence type="ECO:0000313" key="2">
    <source>
        <dbReference type="Proteomes" id="UP001063698"/>
    </source>
</evidence>
<name>A0A977PLP7_9CREN</name>
<sequence length="209" mass="23748">MLEALLKYFGVMDLGEITKEMIKGGKVVIEEYPEGASSKLALLPNVEVVKGQKPDEDWKIPYVKPKGPNGEVTFYGPLEGILLYGMGTLLLYLSGAREPEKFDPLPVPMNLRVYVYPGLPCYFVLKELGRIAGTKNLNIEIIHVDKGKRLQMLYSLGVRSVPTYELNGKLLHNGKLSAEELYELLKKKAEEEVTKMWEKIKKEYIREKQ</sequence>
<reference evidence="1" key="1">
    <citation type="submission" date="2013-11" db="EMBL/GenBank/DDBJ databases">
        <title>Comparative genomics of Ignicoccus.</title>
        <authorList>
            <person name="Podar M."/>
        </authorList>
    </citation>
    <scope>NUCLEOTIDE SEQUENCE</scope>
    <source>
        <strain evidence="1">DSM 13166</strain>
    </source>
</reference>
<keyword evidence="2" id="KW-1185">Reference proteome</keyword>
<dbReference type="PROSITE" id="PS50890">
    <property type="entry name" value="PUA"/>
    <property type="match status" value="1"/>
</dbReference>
<accession>A0A977PLP7</accession>
<dbReference type="Proteomes" id="UP001063698">
    <property type="component" value="Chromosome"/>
</dbReference>
<organism evidence="1 2">
    <name type="scientific">Ignicoccus pacificus DSM 13166</name>
    <dbReference type="NCBI Taxonomy" id="940294"/>
    <lineage>
        <taxon>Archaea</taxon>
        <taxon>Thermoproteota</taxon>
        <taxon>Thermoprotei</taxon>
        <taxon>Desulfurococcales</taxon>
        <taxon>Desulfurococcaceae</taxon>
        <taxon>Ignicoccus</taxon>
    </lineage>
</organism>
<protein>
    <recommendedName>
        <fullName evidence="3">Thioredoxin-like fold domain-containing protein</fullName>
    </recommendedName>
</protein>
<evidence type="ECO:0000313" key="1">
    <source>
        <dbReference type="EMBL" id="UXD22724.1"/>
    </source>
</evidence>
<dbReference type="EMBL" id="CP006868">
    <property type="protein sequence ID" value="UXD22724.1"/>
    <property type="molecule type" value="Genomic_DNA"/>
</dbReference>
<evidence type="ECO:0008006" key="3">
    <source>
        <dbReference type="Google" id="ProtNLM"/>
    </source>
</evidence>
<dbReference type="KEGG" id="ipc:IPA_07705"/>